<reference evidence="4" key="1">
    <citation type="submission" date="2021-07" db="EMBL/GenBank/DDBJ databases">
        <title>Complete genome sequencing of a Clostridium isolate.</title>
        <authorList>
            <person name="Ueki A."/>
            <person name="Tonouchi A."/>
        </authorList>
    </citation>
    <scope>NUCLEOTIDE SEQUENCE [LARGE SCALE GENOMIC DNA]</scope>
    <source>
        <strain evidence="4">C5S11</strain>
    </source>
</reference>
<dbReference type="PANTHER" id="PTHR44068">
    <property type="entry name" value="ZGC:194242"/>
    <property type="match status" value="1"/>
</dbReference>
<feature type="domain" description="Methyltransferase type 11" evidence="2">
    <location>
        <begin position="27"/>
        <end position="125"/>
    </location>
</feature>
<dbReference type="CDD" id="cd02440">
    <property type="entry name" value="AdoMet_MTases"/>
    <property type="match status" value="1"/>
</dbReference>
<evidence type="ECO:0000256" key="1">
    <source>
        <dbReference type="ARBA" id="ARBA00022679"/>
    </source>
</evidence>
<dbReference type="Gene3D" id="3.40.50.150">
    <property type="entry name" value="Vaccinia Virus protein VP39"/>
    <property type="match status" value="1"/>
</dbReference>
<proteinExistence type="predicted"/>
<dbReference type="GO" id="GO:0008168">
    <property type="term" value="F:methyltransferase activity"/>
    <property type="evidence" value="ECO:0007669"/>
    <property type="project" value="UniProtKB-KW"/>
</dbReference>
<dbReference type="InterPro" id="IPR013216">
    <property type="entry name" value="Methyltransf_11"/>
</dbReference>
<accession>A0ABM7T4C7</accession>
<dbReference type="RefSeq" id="WP_224037583.1">
    <property type="nucleotide sequence ID" value="NZ_AP024849.1"/>
</dbReference>
<dbReference type="InterPro" id="IPR050447">
    <property type="entry name" value="Erg6_SMT_methyltransf"/>
</dbReference>
<dbReference type="Proteomes" id="UP000824633">
    <property type="component" value="Chromosome"/>
</dbReference>
<keyword evidence="1" id="KW-0808">Transferase</keyword>
<dbReference type="GO" id="GO:0032259">
    <property type="term" value="P:methylation"/>
    <property type="evidence" value="ECO:0007669"/>
    <property type="project" value="UniProtKB-KW"/>
</dbReference>
<dbReference type="PANTHER" id="PTHR44068:SF11">
    <property type="entry name" value="GERANYL DIPHOSPHATE 2-C-METHYLTRANSFERASE"/>
    <property type="match status" value="1"/>
</dbReference>
<keyword evidence="4" id="KW-1185">Reference proteome</keyword>
<dbReference type="SUPFAM" id="SSF53335">
    <property type="entry name" value="S-adenosyl-L-methionine-dependent methyltransferases"/>
    <property type="match status" value="1"/>
</dbReference>
<dbReference type="InterPro" id="IPR029063">
    <property type="entry name" value="SAM-dependent_MTases_sf"/>
</dbReference>
<dbReference type="Pfam" id="PF08241">
    <property type="entry name" value="Methyltransf_11"/>
    <property type="match status" value="1"/>
</dbReference>
<sequence>MNFIFRQTQLYKFLNYCNGINLEKSVLDCGAGGDCPPLALFLDYGYKTYGIEISDSQIEMAETFSKEHNVELNISKGDIRKLPFGDESISYIYSYNTIFHMKKEDIAKAVDEIKRVLKPGGICFINFLSINDCDYGQGEKVGEGEFLQCEGDGKVIHTYYDIEEAEAHFKDMKILFKENRILERLYEGEKIKQGYIDYIVQK</sequence>
<dbReference type="EMBL" id="AP024849">
    <property type="protein sequence ID" value="BCZ46059.1"/>
    <property type="molecule type" value="Genomic_DNA"/>
</dbReference>
<evidence type="ECO:0000313" key="3">
    <source>
        <dbReference type="EMBL" id="BCZ46059.1"/>
    </source>
</evidence>
<gene>
    <name evidence="3" type="ORF">psyc5s11_21260</name>
</gene>
<evidence type="ECO:0000259" key="2">
    <source>
        <dbReference type="Pfam" id="PF08241"/>
    </source>
</evidence>
<organism evidence="3 4">
    <name type="scientific">Clostridium gelidum</name>
    <dbReference type="NCBI Taxonomy" id="704125"/>
    <lineage>
        <taxon>Bacteria</taxon>
        <taxon>Bacillati</taxon>
        <taxon>Bacillota</taxon>
        <taxon>Clostridia</taxon>
        <taxon>Eubacteriales</taxon>
        <taxon>Clostridiaceae</taxon>
        <taxon>Clostridium</taxon>
    </lineage>
</organism>
<name>A0ABM7T4C7_9CLOT</name>
<protein>
    <submittedName>
        <fullName evidence="3">S-adenosylmethionine-dependent methyltransferase</fullName>
    </submittedName>
</protein>
<evidence type="ECO:0000313" key="4">
    <source>
        <dbReference type="Proteomes" id="UP000824633"/>
    </source>
</evidence>
<keyword evidence="3" id="KW-0489">Methyltransferase</keyword>